<evidence type="ECO:0000256" key="1">
    <source>
        <dbReference type="ARBA" id="ARBA00009067"/>
    </source>
</evidence>
<feature type="transmembrane region" description="Helical" evidence="2">
    <location>
        <begin position="184"/>
        <end position="202"/>
    </location>
</feature>
<keyword evidence="2" id="KW-0472">Membrane</keyword>
<feature type="transmembrane region" description="Helical" evidence="2">
    <location>
        <begin position="7"/>
        <end position="27"/>
    </location>
</feature>
<dbReference type="GO" id="GO:0080120">
    <property type="term" value="P:CAAX-box protein maturation"/>
    <property type="evidence" value="ECO:0007669"/>
    <property type="project" value="UniProtKB-ARBA"/>
</dbReference>
<comment type="caution">
    <text evidence="4">The sequence shown here is derived from an EMBL/GenBank/DDBJ whole genome shotgun (WGS) entry which is preliminary data.</text>
</comment>
<keyword evidence="4" id="KW-0378">Hydrolase</keyword>
<evidence type="ECO:0000313" key="4">
    <source>
        <dbReference type="EMBL" id="GLB46078.1"/>
    </source>
</evidence>
<reference evidence="4" key="2">
    <citation type="journal article" date="2023" name="PLoS ONE">
        <title>Philodulcilactobacillus myokoensis gen. nov., sp. nov., a fructophilic, acidophilic, and agar-phobic lactic acid bacterium isolated from fermented vegetable extracts.</title>
        <authorList>
            <person name="Kouya T."/>
            <person name="Ishiyama Y."/>
            <person name="Ohashi S."/>
            <person name="Kumakubo R."/>
            <person name="Yamazaki T."/>
            <person name="Otaki T."/>
        </authorList>
    </citation>
    <scope>NUCLEOTIDE SEQUENCE</scope>
    <source>
        <strain evidence="4">WR16-4</strain>
    </source>
</reference>
<dbReference type="GO" id="GO:0004175">
    <property type="term" value="F:endopeptidase activity"/>
    <property type="evidence" value="ECO:0007669"/>
    <property type="project" value="UniProtKB-ARBA"/>
</dbReference>
<gene>
    <name evidence="4" type="ORF">WR164_00570</name>
</gene>
<evidence type="ECO:0000313" key="5">
    <source>
        <dbReference type="Proteomes" id="UP001144204"/>
    </source>
</evidence>
<dbReference type="PANTHER" id="PTHR36435:SF1">
    <property type="entry name" value="CAAX AMINO TERMINAL PROTEASE FAMILY PROTEIN"/>
    <property type="match status" value="1"/>
</dbReference>
<accession>A0A9W6B079</accession>
<feature type="transmembrane region" description="Helical" evidence="2">
    <location>
        <begin position="125"/>
        <end position="146"/>
    </location>
</feature>
<feature type="transmembrane region" description="Helical" evidence="2">
    <location>
        <begin position="47"/>
        <end position="66"/>
    </location>
</feature>
<keyword evidence="4" id="KW-0645">Protease</keyword>
<keyword evidence="5" id="KW-1185">Reference proteome</keyword>
<feature type="transmembrane region" description="Helical" evidence="2">
    <location>
        <begin position="86"/>
        <end position="105"/>
    </location>
</feature>
<reference evidence="4" key="1">
    <citation type="submission" date="2022-07" db="EMBL/GenBank/DDBJ databases">
        <authorList>
            <person name="Kouya T."/>
            <person name="Ishiyama Y."/>
        </authorList>
    </citation>
    <scope>NUCLEOTIDE SEQUENCE</scope>
    <source>
        <strain evidence="4">WR16-4</strain>
    </source>
</reference>
<feature type="transmembrane region" description="Helical" evidence="2">
    <location>
        <begin position="209"/>
        <end position="226"/>
    </location>
</feature>
<dbReference type="AlphaFoldDB" id="A0A9W6B079"/>
<protein>
    <submittedName>
        <fullName evidence="4">CAAX amino protease</fullName>
    </submittedName>
</protein>
<keyword evidence="2" id="KW-0812">Transmembrane</keyword>
<sequence>MDLITKILKFVGNFLLFIFLFFVIQIPTVGESFWGSENIHSYNLFNHYAFTLISFVVIFSILFWFYKKINGKKIIKQRITIKVATISLVLTIIDIGGQDLVQYILTSSTTSTSDAASLFQLKNTGLFLVLILDVVVISPIFEEILFRGILQRGILKKINPIVSAIITGILFGMLHSYLQPFSSESLILMVSGLTLSFAYYFTDYDLKSSILIHALSNLWVIISYLYL</sequence>
<organism evidence="4 5">
    <name type="scientific">Philodulcilactobacillus myokoensis</name>
    <dbReference type="NCBI Taxonomy" id="2929573"/>
    <lineage>
        <taxon>Bacteria</taxon>
        <taxon>Bacillati</taxon>
        <taxon>Bacillota</taxon>
        <taxon>Bacilli</taxon>
        <taxon>Lactobacillales</taxon>
        <taxon>Lactobacillaceae</taxon>
        <taxon>Philodulcilactobacillus</taxon>
    </lineage>
</organism>
<feature type="transmembrane region" description="Helical" evidence="2">
    <location>
        <begin position="158"/>
        <end position="178"/>
    </location>
</feature>
<dbReference type="EMBL" id="BRPL01000002">
    <property type="protein sequence ID" value="GLB46078.1"/>
    <property type="molecule type" value="Genomic_DNA"/>
</dbReference>
<dbReference type="InterPro" id="IPR003675">
    <property type="entry name" value="Rce1/LyrA-like_dom"/>
</dbReference>
<evidence type="ECO:0000259" key="3">
    <source>
        <dbReference type="Pfam" id="PF02517"/>
    </source>
</evidence>
<name>A0A9W6B079_9LACO</name>
<dbReference type="Pfam" id="PF02517">
    <property type="entry name" value="Rce1-like"/>
    <property type="match status" value="1"/>
</dbReference>
<dbReference type="Proteomes" id="UP001144204">
    <property type="component" value="Unassembled WGS sequence"/>
</dbReference>
<dbReference type="RefSeq" id="WP_286135538.1">
    <property type="nucleotide sequence ID" value="NZ_BRPL01000002.1"/>
</dbReference>
<feature type="domain" description="CAAX prenyl protease 2/Lysostaphin resistance protein A-like" evidence="3">
    <location>
        <begin position="126"/>
        <end position="218"/>
    </location>
</feature>
<proteinExistence type="inferred from homology"/>
<dbReference type="PANTHER" id="PTHR36435">
    <property type="entry name" value="SLR1288 PROTEIN"/>
    <property type="match status" value="1"/>
</dbReference>
<dbReference type="InterPro" id="IPR052710">
    <property type="entry name" value="CAAX_protease"/>
</dbReference>
<keyword evidence="2" id="KW-1133">Transmembrane helix</keyword>
<evidence type="ECO:0000256" key="2">
    <source>
        <dbReference type="SAM" id="Phobius"/>
    </source>
</evidence>
<comment type="similarity">
    <text evidence="1">Belongs to the UPF0177 family.</text>
</comment>
<dbReference type="GO" id="GO:0006508">
    <property type="term" value="P:proteolysis"/>
    <property type="evidence" value="ECO:0007669"/>
    <property type="project" value="UniProtKB-KW"/>
</dbReference>